<dbReference type="PANTHER" id="PTHR12176:SF80">
    <property type="entry name" value="EEF1A LYSINE METHYLTRANSFERASE 4"/>
    <property type="match status" value="1"/>
</dbReference>
<evidence type="ECO:0000256" key="3">
    <source>
        <dbReference type="ARBA" id="ARBA00022679"/>
    </source>
</evidence>
<dbReference type="InterPro" id="IPR029063">
    <property type="entry name" value="SAM-dependent_MTases_sf"/>
</dbReference>
<dbReference type="AlphaFoldDB" id="A0AAD9DA39"/>
<accession>A0AAD9DA39</accession>
<keyword evidence="2" id="KW-0489">Methyltransferase</keyword>
<keyword evidence="6" id="KW-1185">Reference proteome</keyword>
<proteinExistence type="inferred from homology"/>
<gene>
    <name evidence="5" type="ORF">QTG54_010524</name>
</gene>
<comment type="similarity">
    <text evidence="1">Belongs to the methyltransferase superfamily.</text>
</comment>
<evidence type="ECO:0000313" key="6">
    <source>
        <dbReference type="Proteomes" id="UP001224775"/>
    </source>
</evidence>
<name>A0AAD9DA39_9STRA</name>
<dbReference type="EMBL" id="JATAAI010000020">
    <property type="protein sequence ID" value="KAK1738494.1"/>
    <property type="molecule type" value="Genomic_DNA"/>
</dbReference>
<evidence type="ECO:0000313" key="5">
    <source>
        <dbReference type="EMBL" id="KAK1738494.1"/>
    </source>
</evidence>
<dbReference type="Gene3D" id="3.40.50.150">
    <property type="entry name" value="Vaccinia Virus protein VP39"/>
    <property type="match status" value="1"/>
</dbReference>
<dbReference type="Proteomes" id="UP001224775">
    <property type="component" value="Unassembled WGS sequence"/>
</dbReference>
<reference evidence="5" key="1">
    <citation type="submission" date="2023-06" db="EMBL/GenBank/DDBJ databases">
        <title>Survivors Of The Sea: Transcriptome response of Skeletonema marinoi to long-term dormancy.</title>
        <authorList>
            <person name="Pinder M.I.M."/>
            <person name="Kourtchenko O."/>
            <person name="Robertson E.K."/>
            <person name="Larsson T."/>
            <person name="Maumus F."/>
            <person name="Osuna-Cruz C.M."/>
            <person name="Vancaester E."/>
            <person name="Stenow R."/>
            <person name="Vandepoele K."/>
            <person name="Ploug H."/>
            <person name="Bruchert V."/>
            <person name="Godhe A."/>
            <person name="Topel M."/>
        </authorList>
    </citation>
    <scope>NUCLEOTIDE SEQUENCE</scope>
    <source>
        <strain evidence="5">R05AC</strain>
    </source>
</reference>
<evidence type="ECO:0000256" key="1">
    <source>
        <dbReference type="ARBA" id="ARBA00008361"/>
    </source>
</evidence>
<comment type="caution">
    <text evidence="5">The sequence shown here is derived from an EMBL/GenBank/DDBJ whole genome shotgun (WGS) entry which is preliminary data.</text>
</comment>
<protein>
    <recommendedName>
        <fullName evidence="7">Methyltransferase-like protein 13</fullName>
    </recommendedName>
</protein>
<feature type="compositionally biased region" description="Acidic residues" evidence="4">
    <location>
        <begin position="339"/>
        <end position="349"/>
    </location>
</feature>
<dbReference type="InterPro" id="IPR051419">
    <property type="entry name" value="Lys/N-term_MeTrsfase_sf"/>
</dbReference>
<dbReference type="GO" id="GO:0008168">
    <property type="term" value="F:methyltransferase activity"/>
    <property type="evidence" value="ECO:0007669"/>
    <property type="project" value="UniProtKB-KW"/>
</dbReference>
<feature type="region of interest" description="Disordered" evidence="4">
    <location>
        <begin position="338"/>
        <end position="375"/>
    </location>
</feature>
<feature type="compositionally biased region" description="Basic residues" evidence="4">
    <location>
        <begin position="361"/>
        <end position="375"/>
    </location>
</feature>
<dbReference type="PANTHER" id="PTHR12176">
    <property type="entry name" value="SAM-DEPENDENT METHYLTRANSFERASE SUPERFAMILY PROTEIN"/>
    <property type="match status" value="1"/>
</dbReference>
<keyword evidence="3" id="KW-0808">Transferase</keyword>
<evidence type="ECO:0008006" key="7">
    <source>
        <dbReference type="Google" id="ProtNLM"/>
    </source>
</evidence>
<organism evidence="5 6">
    <name type="scientific">Skeletonema marinoi</name>
    <dbReference type="NCBI Taxonomy" id="267567"/>
    <lineage>
        <taxon>Eukaryota</taxon>
        <taxon>Sar</taxon>
        <taxon>Stramenopiles</taxon>
        <taxon>Ochrophyta</taxon>
        <taxon>Bacillariophyta</taxon>
        <taxon>Coscinodiscophyceae</taxon>
        <taxon>Thalassiosirophycidae</taxon>
        <taxon>Thalassiosirales</taxon>
        <taxon>Skeletonemataceae</taxon>
        <taxon>Skeletonema</taxon>
        <taxon>Skeletonema marinoi-dohrnii complex</taxon>
    </lineage>
</organism>
<sequence>MSLFGLRGRKFLDALQHHPSFPSSRFRLPCPPYDNPVFWDQLYKDMSYDQVNEWGGVDLSSSSSSGGLLQFRYQKVPIFSVNKDDNDRDSKENDDGEIISTTTFADWMDITQLDTPEEAIQLYQQQREQNEHQSDNNHSDNNNNEAILILGCGNSKLGEQLLINSFIGPILQLDISSKVIQLMTQRYHKYLSSDDSVVKRMEFMVDDASTGLTSLEPESVGGGVIDKGLVDVLHCSAGPISSKDDHDDDDHHHDDDMIQRIMNSVHNVLQPSRPFIFFSRSEPQWMLRRVFGHNGYDNLMSDGSQRRRRSKMLWKDVEVVKLVDYDLLLYKLVKAEKEDYNDEDDEEEQMGTKNSVIKRQSYLKRLKGGSKKSKR</sequence>
<evidence type="ECO:0000256" key="4">
    <source>
        <dbReference type="SAM" id="MobiDB-lite"/>
    </source>
</evidence>
<dbReference type="SUPFAM" id="SSF53335">
    <property type="entry name" value="S-adenosyl-L-methionine-dependent methyltransferases"/>
    <property type="match status" value="1"/>
</dbReference>
<evidence type="ECO:0000256" key="2">
    <source>
        <dbReference type="ARBA" id="ARBA00022603"/>
    </source>
</evidence>
<dbReference type="GO" id="GO:0032259">
    <property type="term" value="P:methylation"/>
    <property type="evidence" value="ECO:0007669"/>
    <property type="project" value="UniProtKB-KW"/>
</dbReference>